<dbReference type="GO" id="GO:0016747">
    <property type="term" value="F:acyltransferase activity, transferring groups other than amino-acyl groups"/>
    <property type="evidence" value="ECO:0007669"/>
    <property type="project" value="InterPro"/>
</dbReference>
<evidence type="ECO:0000313" key="4">
    <source>
        <dbReference type="Proteomes" id="UP000483004"/>
    </source>
</evidence>
<feature type="region of interest" description="Disordered" evidence="1">
    <location>
        <begin position="187"/>
        <end position="206"/>
    </location>
</feature>
<organism evidence="3 4">
    <name type="scientific">Actinomadura montaniterrae</name>
    <dbReference type="NCBI Taxonomy" id="1803903"/>
    <lineage>
        <taxon>Bacteria</taxon>
        <taxon>Bacillati</taxon>
        <taxon>Actinomycetota</taxon>
        <taxon>Actinomycetes</taxon>
        <taxon>Streptosporangiales</taxon>
        <taxon>Thermomonosporaceae</taxon>
        <taxon>Actinomadura</taxon>
    </lineage>
</organism>
<sequence>MLRPTFPIETGRLTLRPFREDDLESLYAYQSLPEVARFLYWEPRDREESRSFLREKMAAATLEKEGDWLVLAVEWRETGDLVGEVNLQWRSREHRQGEIGYILNPSFHGKGFATEAAEEVLRLGFEGLGLHRIVGRLDGRNAASARVLERLGMRREAHLVQNELVKGEWTDEVIYAMLRDEWDARAANAGDGADGTDGSGGEAERD</sequence>
<dbReference type="PANTHER" id="PTHR43792:SF1">
    <property type="entry name" value="N-ACETYLTRANSFERASE DOMAIN-CONTAINING PROTEIN"/>
    <property type="match status" value="1"/>
</dbReference>
<dbReference type="PROSITE" id="PS51186">
    <property type="entry name" value="GNAT"/>
    <property type="match status" value="1"/>
</dbReference>
<dbReference type="SUPFAM" id="SSF55729">
    <property type="entry name" value="Acyl-CoA N-acyltransferases (Nat)"/>
    <property type="match status" value="1"/>
</dbReference>
<keyword evidence="3" id="KW-0808">Transferase</keyword>
<evidence type="ECO:0000259" key="2">
    <source>
        <dbReference type="PROSITE" id="PS51186"/>
    </source>
</evidence>
<proteinExistence type="predicted"/>
<reference evidence="3 4" key="1">
    <citation type="submission" date="2019-09" db="EMBL/GenBank/DDBJ databases">
        <title>Actinomadura physcomitrii sp. nov., a novel actinomycete isolated from moss [Physcomitrium sphaericum (Ludw) Fuernr].</title>
        <authorList>
            <person name="Liu C."/>
            <person name="Zhuang X."/>
        </authorList>
    </citation>
    <scope>NUCLEOTIDE SEQUENCE [LARGE SCALE GENOMIC DNA]</scope>
    <source>
        <strain evidence="3 4">CYP1-1B</strain>
    </source>
</reference>
<keyword evidence="4" id="KW-1185">Reference proteome</keyword>
<accession>A0A6L3VE66</accession>
<comment type="caution">
    <text evidence="3">The sequence shown here is derived from an EMBL/GenBank/DDBJ whole genome shotgun (WGS) entry which is preliminary data.</text>
</comment>
<evidence type="ECO:0000256" key="1">
    <source>
        <dbReference type="SAM" id="MobiDB-lite"/>
    </source>
</evidence>
<name>A0A6L3VE66_9ACTN</name>
<dbReference type="Proteomes" id="UP000483004">
    <property type="component" value="Unassembled WGS sequence"/>
</dbReference>
<dbReference type="AlphaFoldDB" id="A0A6L3VE66"/>
<dbReference type="Pfam" id="PF13302">
    <property type="entry name" value="Acetyltransf_3"/>
    <property type="match status" value="1"/>
</dbReference>
<dbReference type="InterPro" id="IPR000182">
    <property type="entry name" value="GNAT_dom"/>
</dbReference>
<dbReference type="EMBL" id="WBMR01000401">
    <property type="protein sequence ID" value="KAB2353629.1"/>
    <property type="molecule type" value="Genomic_DNA"/>
</dbReference>
<dbReference type="Gene3D" id="3.40.630.30">
    <property type="match status" value="1"/>
</dbReference>
<feature type="domain" description="N-acetyltransferase" evidence="2">
    <location>
        <begin position="13"/>
        <end position="180"/>
    </location>
</feature>
<protein>
    <submittedName>
        <fullName evidence="3">GNAT family N-acetyltransferase</fullName>
    </submittedName>
</protein>
<dbReference type="PANTHER" id="PTHR43792">
    <property type="entry name" value="GNAT FAMILY, PUTATIVE (AFU_ORTHOLOGUE AFUA_3G00765)-RELATED-RELATED"/>
    <property type="match status" value="1"/>
</dbReference>
<dbReference type="RefSeq" id="WP_151547181.1">
    <property type="nucleotide sequence ID" value="NZ_WBMR01000401.1"/>
</dbReference>
<dbReference type="InterPro" id="IPR051531">
    <property type="entry name" value="N-acetyltransferase"/>
</dbReference>
<gene>
    <name evidence="3" type="ORF">F9B16_49395</name>
</gene>
<dbReference type="InterPro" id="IPR016181">
    <property type="entry name" value="Acyl_CoA_acyltransferase"/>
</dbReference>
<dbReference type="OrthoDB" id="9132139at2"/>
<feature type="compositionally biased region" description="Gly residues" evidence="1">
    <location>
        <begin position="192"/>
        <end position="206"/>
    </location>
</feature>
<evidence type="ECO:0000313" key="3">
    <source>
        <dbReference type="EMBL" id="KAB2353629.1"/>
    </source>
</evidence>